<dbReference type="PATRIC" id="fig|1619313.3.peg.2257"/>
<feature type="chain" id="PRO_5006860980" description="Lipoprotein" evidence="1">
    <location>
        <begin position="23"/>
        <end position="224"/>
    </location>
</feature>
<dbReference type="Proteomes" id="UP000059419">
    <property type="component" value="Chromosome 1"/>
</dbReference>
<accession>A0A0U5L115</accession>
<evidence type="ECO:0000313" key="3">
    <source>
        <dbReference type="Proteomes" id="UP000059419"/>
    </source>
</evidence>
<dbReference type="PROSITE" id="PS51257">
    <property type="entry name" value="PROKAR_LIPOPROTEIN"/>
    <property type="match status" value="1"/>
</dbReference>
<keyword evidence="3" id="KW-1185">Reference proteome</keyword>
<dbReference type="RefSeq" id="WP_067431543.1">
    <property type="nucleotide sequence ID" value="NZ_LN907827.1"/>
</dbReference>
<gene>
    <name evidence="2" type="ORF">EM595_2175</name>
</gene>
<dbReference type="KEGG" id="ege:EM595_2175"/>
<evidence type="ECO:0000256" key="1">
    <source>
        <dbReference type="SAM" id="SignalP"/>
    </source>
</evidence>
<dbReference type="OrthoDB" id="6628715at2"/>
<dbReference type="AlphaFoldDB" id="A0A0U5L115"/>
<proteinExistence type="predicted"/>
<keyword evidence="1" id="KW-0732">Signal</keyword>
<evidence type="ECO:0000313" key="2">
    <source>
        <dbReference type="EMBL" id="CUU24409.1"/>
    </source>
</evidence>
<name>A0A0U5L115_9GAMM</name>
<dbReference type="STRING" id="1619313.EM595_2175"/>
<feature type="signal peptide" evidence="1">
    <location>
        <begin position="1"/>
        <end position="22"/>
    </location>
</feature>
<sequence length="224" mass="24529">MKFKKFIPGAIVVALLSGCAHQQPTVVKSTNGSSLEVATLFTPPDMNNNRYADPKLREVTPAVSGVGMGLSVMTAVLGGGISSNAFDKSNYKGNAIDAMPEPTASYLTPKAGTVIRQWLDKQGSSYAYTQPLYIGAAQWSLVYSDMSADNSNYDLTYRVLFYKRPEGGNIFSAYIISECAPAVKTAALSDWRANQYQKVSEETRKMMDSCVLELENQLPRLLKR</sequence>
<protein>
    <recommendedName>
        <fullName evidence="4">Lipoprotein</fullName>
    </recommendedName>
</protein>
<evidence type="ECO:0008006" key="4">
    <source>
        <dbReference type="Google" id="ProtNLM"/>
    </source>
</evidence>
<reference evidence="3" key="1">
    <citation type="submission" date="2015-11" db="EMBL/GenBank/DDBJ databases">
        <authorList>
            <person name="Blom J."/>
        </authorList>
    </citation>
    <scope>NUCLEOTIDE SEQUENCE [LARGE SCALE GENOMIC DNA]</scope>
</reference>
<dbReference type="EMBL" id="LN907827">
    <property type="protein sequence ID" value="CUU24409.1"/>
    <property type="molecule type" value="Genomic_DNA"/>
</dbReference>
<organism evidence="2 3">
    <name type="scientific">Duffyella gerundensis</name>
    <dbReference type="NCBI Taxonomy" id="1619313"/>
    <lineage>
        <taxon>Bacteria</taxon>
        <taxon>Pseudomonadati</taxon>
        <taxon>Pseudomonadota</taxon>
        <taxon>Gammaproteobacteria</taxon>
        <taxon>Enterobacterales</taxon>
        <taxon>Erwiniaceae</taxon>
        <taxon>Duffyella</taxon>
    </lineage>
</organism>